<dbReference type="RefSeq" id="WP_132278950.1">
    <property type="nucleotide sequence ID" value="NZ_SMGQ01000007.1"/>
</dbReference>
<evidence type="ECO:0000313" key="4">
    <source>
        <dbReference type="Proteomes" id="UP000294545"/>
    </source>
</evidence>
<evidence type="ECO:0000259" key="2">
    <source>
        <dbReference type="PROSITE" id="PS51272"/>
    </source>
</evidence>
<dbReference type="Pfam" id="PF00395">
    <property type="entry name" value="SLH"/>
    <property type="match status" value="1"/>
</dbReference>
<protein>
    <submittedName>
        <fullName evidence="3">S-layer family protein</fullName>
    </submittedName>
</protein>
<sequence length="253" mass="29897">GEYYINPIDVKYERELAPIWFYLAPVFLEKEGIFAGYTDGSFKGYNHITRAEAIAVLNRYTTPLLRTHTKEESVEAYIARKKEEAEDRGEDLVQELDYDPYNNGIDGFYFVRSHKEPIPEWVDLTDTHGYVYYPKLSREIADLSWEEKEKIQRHPLIWVLKPELDSEGHSRTYEITINYRYALEQQKSDTHAFLTEWHGKEIADEILALTENYKADRTSFDNLIEETWELETGRIDFIGAWLGTDITIRFKQY</sequence>
<proteinExistence type="predicted"/>
<feature type="non-terminal residue" evidence="3">
    <location>
        <position position="1"/>
    </location>
</feature>
<keyword evidence="1" id="KW-0677">Repeat</keyword>
<dbReference type="InterPro" id="IPR001119">
    <property type="entry name" value="SLH_dom"/>
</dbReference>
<dbReference type="OrthoDB" id="1864238at2"/>
<reference evidence="3 4" key="1">
    <citation type="submission" date="2019-03" db="EMBL/GenBank/DDBJ databases">
        <title>Genomic Encyclopedia of Type Strains, Phase IV (KMG-IV): sequencing the most valuable type-strain genomes for metagenomic binning, comparative biology and taxonomic classification.</title>
        <authorList>
            <person name="Goeker M."/>
        </authorList>
    </citation>
    <scope>NUCLEOTIDE SEQUENCE [LARGE SCALE GENOMIC DNA]</scope>
    <source>
        <strain evidence="3 4">DSM 24176</strain>
    </source>
</reference>
<dbReference type="EMBL" id="SMGQ01000007">
    <property type="protein sequence ID" value="TCK98914.1"/>
    <property type="molecule type" value="Genomic_DNA"/>
</dbReference>
<feature type="domain" description="SLH" evidence="2">
    <location>
        <begin position="8"/>
        <end position="71"/>
    </location>
</feature>
<evidence type="ECO:0000256" key="1">
    <source>
        <dbReference type="ARBA" id="ARBA00022737"/>
    </source>
</evidence>
<name>A0A4V2Q1T7_9FIRM</name>
<dbReference type="Proteomes" id="UP000294545">
    <property type="component" value="Unassembled WGS sequence"/>
</dbReference>
<accession>A0A4V2Q1T7</accession>
<keyword evidence="4" id="KW-1185">Reference proteome</keyword>
<organism evidence="3 4">
    <name type="scientific">Natranaerovirga hydrolytica</name>
    <dbReference type="NCBI Taxonomy" id="680378"/>
    <lineage>
        <taxon>Bacteria</taxon>
        <taxon>Bacillati</taxon>
        <taxon>Bacillota</taxon>
        <taxon>Clostridia</taxon>
        <taxon>Lachnospirales</taxon>
        <taxon>Natranaerovirgaceae</taxon>
        <taxon>Natranaerovirga</taxon>
    </lineage>
</organism>
<dbReference type="PROSITE" id="PS51272">
    <property type="entry name" value="SLH"/>
    <property type="match status" value="1"/>
</dbReference>
<dbReference type="AlphaFoldDB" id="A0A4V2Q1T7"/>
<comment type="caution">
    <text evidence="3">The sequence shown here is derived from an EMBL/GenBank/DDBJ whole genome shotgun (WGS) entry which is preliminary data.</text>
</comment>
<gene>
    <name evidence="3" type="ORF">EDC19_0117</name>
</gene>
<evidence type="ECO:0000313" key="3">
    <source>
        <dbReference type="EMBL" id="TCK98914.1"/>
    </source>
</evidence>